<feature type="region of interest" description="Disordered" evidence="1">
    <location>
        <begin position="20"/>
        <end position="52"/>
    </location>
</feature>
<proteinExistence type="predicted"/>
<feature type="compositionally biased region" description="Polar residues" evidence="1">
    <location>
        <begin position="23"/>
        <end position="39"/>
    </location>
</feature>
<organism evidence="2 3">
    <name type="scientific">Morella rubra</name>
    <name type="common">Chinese bayberry</name>
    <dbReference type="NCBI Taxonomy" id="262757"/>
    <lineage>
        <taxon>Eukaryota</taxon>
        <taxon>Viridiplantae</taxon>
        <taxon>Streptophyta</taxon>
        <taxon>Embryophyta</taxon>
        <taxon>Tracheophyta</taxon>
        <taxon>Spermatophyta</taxon>
        <taxon>Magnoliopsida</taxon>
        <taxon>eudicotyledons</taxon>
        <taxon>Gunneridae</taxon>
        <taxon>Pentapetalae</taxon>
        <taxon>rosids</taxon>
        <taxon>fabids</taxon>
        <taxon>Fagales</taxon>
        <taxon>Myricaceae</taxon>
        <taxon>Morella</taxon>
    </lineage>
</organism>
<reference evidence="2 3" key="1">
    <citation type="journal article" date="2019" name="Plant Biotechnol. J.">
        <title>The red bayberry genome and genetic basis of sex determination.</title>
        <authorList>
            <person name="Jia H.M."/>
            <person name="Jia H.J."/>
            <person name="Cai Q.L."/>
            <person name="Wang Y."/>
            <person name="Zhao H.B."/>
            <person name="Yang W.F."/>
            <person name="Wang G.Y."/>
            <person name="Li Y.H."/>
            <person name="Zhan D.L."/>
            <person name="Shen Y.T."/>
            <person name="Niu Q.F."/>
            <person name="Chang L."/>
            <person name="Qiu J."/>
            <person name="Zhao L."/>
            <person name="Xie H.B."/>
            <person name="Fu W.Y."/>
            <person name="Jin J."/>
            <person name="Li X.W."/>
            <person name="Jiao Y."/>
            <person name="Zhou C.C."/>
            <person name="Tu T."/>
            <person name="Chai C.Y."/>
            <person name="Gao J.L."/>
            <person name="Fan L.J."/>
            <person name="van de Weg E."/>
            <person name="Wang J.Y."/>
            <person name="Gao Z.S."/>
        </authorList>
    </citation>
    <scope>NUCLEOTIDE SEQUENCE [LARGE SCALE GENOMIC DNA]</scope>
    <source>
        <tissue evidence="2">Leaves</tissue>
    </source>
</reference>
<keyword evidence="3" id="KW-1185">Reference proteome</keyword>
<sequence>MEKESDIDDILSYRSAAEHELQEFSSKSSMSKMGRTSSGVVLEKSGNDDNSAGRSRGWLNWLSRGMLGAGGTDDSSQFSGVVSGELIEDIYEATEFHPPVLSDDDGVANDKTYHCAIKFSICQISATLKSFIS</sequence>
<comment type="caution">
    <text evidence="2">The sequence shown here is derived from an EMBL/GenBank/DDBJ whole genome shotgun (WGS) entry which is preliminary data.</text>
</comment>
<dbReference type="Proteomes" id="UP000516437">
    <property type="component" value="Chromosome 1"/>
</dbReference>
<gene>
    <name evidence="2" type="ORF">CJ030_MR1G020872</name>
</gene>
<dbReference type="EMBL" id="RXIC02000019">
    <property type="protein sequence ID" value="KAB1227403.1"/>
    <property type="molecule type" value="Genomic_DNA"/>
</dbReference>
<dbReference type="AlphaFoldDB" id="A0A6A1WRZ6"/>
<name>A0A6A1WRZ6_9ROSI</name>
<dbReference type="OrthoDB" id="428159at2759"/>
<evidence type="ECO:0000313" key="3">
    <source>
        <dbReference type="Proteomes" id="UP000516437"/>
    </source>
</evidence>
<accession>A0A6A1WRZ6</accession>
<evidence type="ECO:0000313" key="2">
    <source>
        <dbReference type="EMBL" id="KAB1227403.1"/>
    </source>
</evidence>
<evidence type="ECO:0000256" key="1">
    <source>
        <dbReference type="SAM" id="MobiDB-lite"/>
    </source>
</evidence>
<protein>
    <submittedName>
        <fullName evidence="2">Uncharacterized protein</fullName>
    </submittedName>
</protein>